<dbReference type="Proteomes" id="UP000024404">
    <property type="component" value="Unassembled WGS sequence"/>
</dbReference>
<reference evidence="3" key="1">
    <citation type="submission" date="2013-10" db="EMBL/GenBank/DDBJ databases">
        <title>Genome sequencing of Onchocerca volvulus.</title>
        <authorList>
            <person name="Cotton J."/>
            <person name="Tsai J."/>
            <person name="Stanley E."/>
            <person name="Tracey A."/>
            <person name="Holroyd N."/>
            <person name="Lustigman S."/>
            <person name="Berriman M."/>
        </authorList>
    </citation>
    <scope>NUCLEOTIDE SEQUENCE</scope>
</reference>
<evidence type="ECO:0000313" key="3">
    <source>
        <dbReference type="Proteomes" id="UP000024404"/>
    </source>
</evidence>
<dbReference type="EnsemblMetazoa" id="OVOC10813.1">
    <property type="protein sequence ID" value="OVOC10813.1"/>
    <property type="gene ID" value="WBGene00247622"/>
</dbReference>
<name>A0A8R1XKQ2_ONCVO</name>
<feature type="domain" description="DNA helicase Pif1-like 2B" evidence="1">
    <location>
        <begin position="121"/>
        <end position="148"/>
    </location>
</feature>
<dbReference type="AlphaFoldDB" id="A0A8R1XKQ2"/>
<evidence type="ECO:0000313" key="2">
    <source>
        <dbReference type="EnsemblMetazoa" id="OVOC10813.1"/>
    </source>
</evidence>
<proteinExistence type="predicted"/>
<protein>
    <submittedName>
        <fullName evidence="2">ATP-dependent DNA helicase</fullName>
    </submittedName>
</protein>
<dbReference type="EMBL" id="CMVM020000345">
    <property type="status" value="NOT_ANNOTATED_CDS"/>
    <property type="molecule type" value="Genomic_DNA"/>
</dbReference>
<keyword evidence="3" id="KW-1185">Reference proteome</keyword>
<reference evidence="2" key="2">
    <citation type="submission" date="2022-06" db="UniProtKB">
        <authorList>
            <consortium name="EnsemblMetazoa"/>
        </authorList>
    </citation>
    <scope>IDENTIFICATION</scope>
</reference>
<sequence>MSHQKTTKLPEESLWAPLKCYDVSCQECYKTYITFTSYPAWDDIQNLLLPGQSPMERVCFQTEAEIANGFPCSTVPQQRNKLFNNSNSIIPIDTSDSSAVIICKSIDTAVEADEAVNYPTEFLNSLDLSGMPPHVLQLKIGMSIIMLRKSTIKTSQSAFSLQ</sequence>
<organism evidence="2 3">
    <name type="scientific">Onchocerca volvulus</name>
    <dbReference type="NCBI Taxonomy" id="6282"/>
    <lineage>
        <taxon>Eukaryota</taxon>
        <taxon>Metazoa</taxon>
        <taxon>Ecdysozoa</taxon>
        <taxon>Nematoda</taxon>
        <taxon>Chromadorea</taxon>
        <taxon>Rhabditida</taxon>
        <taxon>Spirurina</taxon>
        <taxon>Spiruromorpha</taxon>
        <taxon>Filarioidea</taxon>
        <taxon>Onchocercidae</taxon>
        <taxon>Onchocerca</taxon>
    </lineage>
</organism>
<dbReference type="InterPro" id="IPR049163">
    <property type="entry name" value="Pif1-like_2B_dom"/>
</dbReference>
<dbReference type="Pfam" id="PF21530">
    <property type="entry name" value="Pif1_2B_dom"/>
    <property type="match status" value="1"/>
</dbReference>
<evidence type="ECO:0000259" key="1">
    <source>
        <dbReference type="Pfam" id="PF21530"/>
    </source>
</evidence>
<accession>A0A8R1XKQ2</accession>